<dbReference type="Proteomes" id="UP000728185">
    <property type="component" value="Unassembled WGS sequence"/>
</dbReference>
<dbReference type="SUPFAM" id="SSF49854">
    <property type="entry name" value="Spermadhesin, CUB domain"/>
    <property type="match status" value="1"/>
</dbReference>
<sequence>MIRKAKNLEQQSSFILNPLAYTKIKKKLNFSSCSYCLQDSQPSQCVDLHEPLMRNENTICNKVGQNVFESKGTSVILSYSANHASDDLGNINIYYKLSNPIGSGCGSGLLTAEDTSKTLNVAVGSNCSWLLSASTIDSILVYSKTTNGVKRCVVVADAAGHEDMSVCTTEDYFTNLKFQPITINYSTSADVIEKEETFQVYYRVGNYIFLRIIFSSSVIPTLEVLQCTNSHLSATDQENAFDVYLDNEIIPENYECQWFITGSSDGPIKLSIKHVDSGTANQCIEVKCAGDHSSTDICAAAQNNSLICGKNPITVIYLKPQNVEVKNFKVSYQEVKQDTETDNCTNTKLNATEMKDSFKVYGYGEFIPDNYKCRWSITSSTGEAIQVSVEITGDESSKQCVKVQCENDQEGREMCEAQNNNSLVCKTSPVLVTYSRPVGDGEVKNFMVTYHLGKLCEHNFNSLTLNNTK</sequence>
<evidence type="ECO:0000313" key="1">
    <source>
        <dbReference type="EMBL" id="KAA0200955.1"/>
    </source>
</evidence>
<evidence type="ECO:0008006" key="3">
    <source>
        <dbReference type="Google" id="ProtNLM"/>
    </source>
</evidence>
<organism evidence="1 2">
    <name type="scientific">Fasciolopsis buskii</name>
    <dbReference type="NCBI Taxonomy" id="27845"/>
    <lineage>
        <taxon>Eukaryota</taxon>
        <taxon>Metazoa</taxon>
        <taxon>Spiralia</taxon>
        <taxon>Lophotrochozoa</taxon>
        <taxon>Platyhelminthes</taxon>
        <taxon>Trematoda</taxon>
        <taxon>Digenea</taxon>
        <taxon>Plagiorchiida</taxon>
        <taxon>Echinostomata</taxon>
        <taxon>Echinostomatoidea</taxon>
        <taxon>Fasciolidae</taxon>
        <taxon>Fasciolopsis</taxon>
    </lineage>
</organism>
<proteinExistence type="predicted"/>
<dbReference type="OrthoDB" id="6321365at2759"/>
<dbReference type="Gene3D" id="2.60.120.290">
    <property type="entry name" value="Spermadhesin, CUB domain"/>
    <property type="match status" value="1"/>
</dbReference>
<accession>A0A8E0S8G8</accession>
<gene>
    <name evidence="1" type="ORF">FBUS_09797</name>
</gene>
<comment type="caution">
    <text evidence="1">The sequence shown here is derived from an EMBL/GenBank/DDBJ whole genome shotgun (WGS) entry which is preliminary data.</text>
</comment>
<keyword evidence="2" id="KW-1185">Reference proteome</keyword>
<dbReference type="AlphaFoldDB" id="A0A8E0S8G8"/>
<name>A0A8E0S8G8_9TREM</name>
<evidence type="ECO:0000313" key="2">
    <source>
        <dbReference type="Proteomes" id="UP000728185"/>
    </source>
</evidence>
<protein>
    <recommendedName>
        <fullName evidence="3">Cubilin</fullName>
    </recommendedName>
</protein>
<reference evidence="1" key="1">
    <citation type="submission" date="2019-05" db="EMBL/GenBank/DDBJ databases">
        <title>Annotation for the trematode Fasciolopsis buski.</title>
        <authorList>
            <person name="Choi Y.-J."/>
        </authorList>
    </citation>
    <scope>NUCLEOTIDE SEQUENCE</scope>
    <source>
        <strain evidence="1">HT</strain>
        <tissue evidence="1">Whole worm</tissue>
    </source>
</reference>
<dbReference type="InterPro" id="IPR035914">
    <property type="entry name" value="Sperma_CUB_dom_sf"/>
</dbReference>
<dbReference type="EMBL" id="LUCM01000190">
    <property type="protein sequence ID" value="KAA0200955.1"/>
    <property type="molecule type" value="Genomic_DNA"/>
</dbReference>